<dbReference type="SUPFAM" id="SSF56176">
    <property type="entry name" value="FAD-binding/transporter-associated domain-like"/>
    <property type="match status" value="1"/>
</dbReference>
<evidence type="ECO:0000313" key="5">
    <source>
        <dbReference type="EMBL" id="MCI0182309.1"/>
    </source>
</evidence>
<dbReference type="PROSITE" id="PS51387">
    <property type="entry name" value="FAD_PCMH"/>
    <property type="match status" value="1"/>
</dbReference>
<gene>
    <name evidence="5" type="primary">cutM</name>
    <name evidence="5" type="ORF">MM817_00568</name>
</gene>
<keyword evidence="6" id="KW-1185">Reference proteome</keyword>
<dbReference type="InterPro" id="IPR036683">
    <property type="entry name" value="CO_DH_flav_C_dom_sf"/>
</dbReference>
<dbReference type="InterPro" id="IPR005107">
    <property type="entry name" value="CO_DH_flav_C"/>
</dbReference>
<keyword evidence="3 5" id="KW-0560">Oxidoreductase</keyword>
<keyword evidence="2" id="KW-0274">FAD</keyword>
<organism evidence="5 6">
    <name type="scientific">Sulfoacidibacillus ferrooxidans</name>
    <dbReference type="NCBI Taxonomy" id="2005001"/>
    <lineage>
        <taxon>Bacteria</taxon>
        <taxon>Bacillati</taxon>
        <taxon>Bacillota</taxon>
        <taxon>Bacilli</taxon>
        <taxon>Bacillales</taxon>
        <taxon>Alicyclobacillaceae</taxon>
        <taxon>Sulfoacidibacillus</taxon>
    </lineage>
</organism>
<dbReference type="GO" id="GO:0008805">
    <property type="term" value="F:carbon-monoxide oxygenase activity"/>
    <property type="evidence" value="ECO:0007669"/>
    <property type="project" value="UniProtKB-EC"/>
</dbReference>
<dbReference type="EC" id="1.2.5.3" evidence="5"/>
<dbReference type="Pfam" id="PF00941">
    <property type="entry name" value="FAD_binding_5"/>
    <property type="match status" value="1"/>
</dbReference>
<dbReference type="PANTHER" id="PTHR42659:SF2">
    <property type="entry name" value="XANTHINE DEHYDROGENASE SUBUNIT C-RELATED"/>
    <property type="match status" value="1"/>
</dbReference>
<dbReference type="AlphaFoldDB" id="A0A9X1V6S5"/>
<proteinExistence type="predicted"/>
<dbReference type="Gene3D" id="3.30.390.50">
    <property type="entry name" value="CO dehydrogenase flavoprotein, C-terminal domain"/>
    <property type="match status" value="1"/>
</dbReference>
<dbReference type="FunFam" id="3.30.465.10:FF:000017">
    <property type="entry name" value="Xanthine dehydrogenase, FAD binding subunit"/>
    <property type="match status" value="1"/>
</dbReference>
<dbReference type="InterPro" id="IPR051312">
    <property type="entry name" value="Diverse_Substr_Oxidored"/>
</dbReference>
<evidence type="ECO:0000259" key="4">
    <source>
        <dbReference type="PROSITE" id="PS51387"/>
    </source>
</evidence>
<protein>
    <submittedName>
        <fullName evidence="5">Carbon monoxide dehydrogenase medium chain</fullName>
        <ecNumber evidence="5">1.2.5.3</ecNumber>
    </submittedName>
</protein>
<dbReference type="InterPro" id="IPR016166">
    <property type="entry name" value="FAD-bd_PCMH"/>
</dbReference>
<dbReference type="InterPro" id="IPR016167">
    <property type="entry name" value="FAD-bd_PCMH_sub1"/>
</dbReference>
<dbReference type="SUPFAM" id="SSF55447">
    <property type="entry name" value="CO dehydrogenase flavoprotein C-terminal domain-like"/>
    <property type="match status" value="1"/>
</dbReference>
<name>A0A9X1V6S5_9BACL</name>
<dbReference type="RefSeq" id="WP_241711913.1">
    <property type="nucleotide sequence ID" value="NZ_JALBUF010000001.1"/>
</dbReference>
<keyword evidence="1" id="KW-0285">Flavoprotein</keyword>
<dbReference type="InterPro" id="IPR002346">
    <property type="entry name" value="Mopterin_DH_FAD-bd"/>
</dbReference>
<dbReference type="SMART" id="SM01092">
    <property type="entry name" value="CO_deh_flav_C"/>
    <property type="match status" value="1"/>
</dbReference>
<dbReference type="Proteomes" id="UP001139263">
    <property type="component" value="Unassembled WGS sequence"/>
</dbReference>
<feature type="domain" description="FAD-binding PCMH-type" evidence="4">
    <location>
        <begin position="1"/>
        <end position="177"/>
    </location>
</feature>
<comment type="caution">
    <text evidence="5">The sequence shown here is derived from an EMBL/GenBank/DDBJ whole genome shotgun (WGS) entry which is preliminary data.</text>
</comment>
<dbReference type="Gene3D" id="3.30.465.10">
    <property type="match status" value="1"/>
</dbReference>
<dbReference type="Pfam" id="PF03450">
    <property type="entry name" value="CO_deh_flav_C"/>
    <property type="match status" value="1"/>
</dbReference>
<dbReference type="InterPro" id="IPR036318">
    <property type="entry name" value="FAD-bd_PCMH-like_sf"/>
</dbReference>
<evidence type="ECO:0000256" key="1">
    <source>
        <dbReference type="ARBA" id="ARBA00022630"/>
    </source>
</evidence>
<dbReference type="Gene3D" id="3.30.43.10">
    <property type="entry name" value="Uridine Diphospho-n-acetylenolpyruvylglucosamine Reductase, domain 2"/>
    <property type="match status" value="1"/>
</dbReference>
<reference evidence="5" key="1">
    <citation type="submission" date="2022-03" db="EMBL/GenBank/DDBJ databases">
        <title>Draft Genome Sequence of Firmicute Strain S0AB, a Heterotrophic Iron/Sulfur-Oxidizing Extreme Acidophile.</title>
        <authorList>
            <person name="Vergara E."/>
            <person name="Pakostova E."/>
            <person name="Johnson D.B."/>
            <person name="Holmes D.S."/>
        </authorList>
    </citation>
    <scope>NUCLEOTIDE SEQUENCE</scope>
    <source>
        <strain evidence="5">S0AB</strain>
    </source>
</reference>
<sequence length="287" mass="30253">MIPSAFAYERASSVQEAIELLRASDGEGKLIAGGHSLLPMMKLRLTSPGTLIDISGIEGLRAVKVTGDRLSVGALLTHYQIMTNPLVRERLPILAETASQIGDLQVRNRGTIGGNLAHADPASDLPAVALALDAQFQVMSAQGTETFSSEDFFLGPLITALPENSVLTSVSFHIPSAHARGAYEKFAHPASGYAVVGVAAVVTVSDGVVEDIRVAITGAGDMPYRAQAVEEALTGKPLTREHIAAAAMFAAKDGMMADDLFASAQYRAHLCSVYVKRALLRVAGLNE</sequence>
<evidence type="ECO:0000256" key="3">
    <source>
        <dbReference type="ARBA" id="ARBA00023002"/>
    </source>
</evidence>
<dbReference type="EMBL" id="JALBUF010000001">
    <property type="protein sequence ID" value="MCI0182309.1"/>
    <property type="molecule type" value="Genomic_DNA"/>
</dbReference>
<evidence type="ECO:0000256" key="2">
    <source>
        <dbReference type="ARBA" id="ARBA00022827"/>
    </source>
</evidence>
<dbReference type="PANTHER" id="PTHR42659">
    <property type="entry name" value="XANTHINE DEHYDROGENASE SUBUNIT C-RELATED"/>
    <property type="match status" value="1"/>
</dbReference>
<dbReference type="GO" id="GO:0071949">
    <property type="term" value="F:FAD binding"/>
    <property type="evidence" value="ECO:0007669"/>
    <property type="project" value="InterPro"/>
</dbReference>
<evidence type="ECO:0000313" key="6">
    <source>
        <dbReference type="Proteomes" id="UP001139263"/>
    </source>
</evidence>
<accession>A0A9X1V6S5</accession>
<dbReference type="InterPro" id="IPR016169">
    <property type="entry name" value="FAD-bd_PCMH_sub2"/>
</dbReference>